<evidence type="ECO:0000256" key="1">
    <source>
        <dbReference type="SAM" id="MobiDB-lite"/>
    </source>
</evidence>
<evidence type="ECO:0000313" key="4">
    <source>
        <dbReference type="Proteomes" id="UP000001739"/>
    </source>
</evidence>
<dbReference type="KEGG" id="bpy:Bphyt_7245"/>
<feature type="region of interest" description="Disordered" evidence="1">
    <location>
        <begin position="246"/>
        <end position="266"/>
    </location>
</feature>
<feature type="region of interest" description="Disordered" evidence="1">
    <location>
        <begin position="118"/>
        <end position="161"/>
    </location>
</feature>
<dbReference type="RefSeq" id="WP_012430908.1">
    <property type="nucleotide sequence ID" value="NC_010679.1"/>
</dbReference>
<dbReference type="OrthoDB" id="9135877at2"/>
<feature type="compositionally biased region" description="Basic and acidic residues" evidence="1">
    <location>
        <begin position="149"/>
        <end position="158"/>
    </location>
</feature>
<geneLocation type="plasmid" evidence="3 4">
    <name>pBPHYT01</name>
</geneLocation>
<keyword evidence="3" id="KW-0614">Plasmid</keyword>
<organism evidence="3 4">
    <name type="scientific">Paraburkholderia phytofirmans (strain DSM 17436 / LMG 22146 / PsJN)</name>
    <name type="common">Burkholderia phytofirmans</name>
    <dbReference type="NCBI Taxonomy" id="398527"/>
    <lineage>
        <taxon>Bacteria</taxon>
        <taxon>Pseudomonadati</taxon>
        <taxon>Pseudomonadota</taxon>
        <taxon>Betaproteobacteria</taxon>
        <taxon>Burkholderiales</taxon>
        <taxon>Burkholderiaceae</taxon>
        <taxon>Paraburkholderia</taxon>
    </lineage>
</organism>
<feature type="signal peptide" evidence="2">
    <location>
        <begin position="1"/>
        <end position="22"/>
    </location>
</feature>
<reference evidence="3 4" key="1">
    <citation type="journal article" date="2011" name="J. Bacteriol.">
        <title>Complete genome sequence of the plant growth-promoting endophyte Burkholderia phytofirmans strain PsJN.</title>
        <authorList>
            <person name="Weilharter A."/>
            <person name="Mitter B."/>
            <person name="Shin M.V."/>
            <person name="Chain P.S."/>
            <person name="Nowak J."/>
            <person name="Sessitsch A."/>
        </authorList>
    </citation>
    <scope>NUCLEOTIDE SEQUENCE [LARGE SCALE GENOMIC DNA]</scope>
    <source>
        <strain evidence="4">DSM 17436 / LMG 22146 / PsJN</strain>
        <plasmid evidence="3 4">pBPHYT01</plasmid>
    </source>
</reference>
<proteinExistence type="predicted"/>
<dbReference type="HOGENOM" id="CLU_1044590_0_0_4"/>
<keyword evidence="2" id="KW-0732">Signal</keyword>
<dbReference type="EMBL" id="CP001054">
    <property type="protein sequence ID" value="ACD21531.1"/>
    <property type="molecule type" value="Genomic_DNA"/>
</dbReference>
<protein>
    <submittedName>
        <fullName evidence="3">Uncharacterized protein</fullName>
    </submittedName>
</protein>
<dbReference type="AlphaFoldDB" id="B2TGY2"/>
<sequence precursor="true">MKTHSFVTATLILFGTLPAVRAATPSSPPGLMSPSLTTPVTTPATTPVTAPTPAAPRAQVDVPHVTSVSQAASVPAATTATKATAATALMPRIATDGRPTLGDWEDLANRQAFKDQSAKLNGDNGQQTQQPLQAALPPPPRMQQSQEADAPKKPRRASDSCGDGDAACFYAVYGMHVDGGPDNYHGLLAIDGLVQAVYKGKRFVTSHGRYTVKEISTHELSYIDPHGRVRTVPFSGEADVQADPTELKAEQKPGLGQPPFFGFQQR</sequence>
<feature type="compositionally biased region" description="Low complexity" evidence="1">
    <location>
        <begin position="29"/>
        <end position="51"/>
    </location>
</feature>
<feature type="compositionally biased region" description="Low complexity" evidence="1">
    <location>
        <begin position="126"/>
        <end position="135"/>
    </location>
</feature>
<dbReference type="Proteomes" id="UP000001739">
    <property type="component" value="Plasmid pBPHYT01"/>
</dbReference>
<accession>B2TGY2</accession>
<evidence type="ECO:0000313" key="3">
    <source>
        <dbReference type="EMBL" id="ACD21531.1"/>
    </source>
</evidence>
<feature type="chain" id="PRO_5002782816" evidence="2">
    <location>
        <begin position="23"/>
        <end position="266"/>
    </location>
</feature>
<gene>
    <name evidence="3" type="ordered locus">Bphyt_7245</name>
</gene>
<evidence type="ECO:0000256" key="2">
    <source>
        <dbReference type="SAM" id="SignalP"/>
    </source>
</evidence>
<feature type="region of interest" description="Disordered" evidence="1">
    <location>
        <begin position="24"/>
        <end position="51"/>
    </location>
</feature>
<name>B2TGY2_PARPJ</name>